<dbReference type="GO" id="GO:0030286">
    <property type="term" value="C:dynein complex"/>
    <property type="evidence" value="ECO:0007669"/>
    <property type="project" value="InterPro"/>
</dbReference>
<evidence type="ECO:0000256" key="1">
    <source>
        <dbReference type="ARBA" id="ARBA00004123"/>
    </source>
</evidence>
<evidence type="ECO:0000256" key="2">
    <source>
        <dbReference type="ARBA" id="ARBA00007770"/>
    </source>
</evidence>
<dbReference type="InterPro" id="IPR001372">
    <property type="entry name" value="Dynein_light_chain_typ-1/2"/>
</dbReference>
<evidence type="ECO:0000313" key="11">
    <source>
        <dbReference type="EMBL" id="PAV77991.1"/>
    </source>
</evidence>
<dbReference type="InterPro" id="IPR013854">
    <property type="entry name" value="TF_AP2_C"/>
</dbReference>
<dbReference type="SUPFAM" id="SSF46689">
    <property type="entry name" value="Homeodomain-like"/>
    <property type="match status" value="1"/>
</dbReference>
<feature type="DNA-binding region" description="Homeobox" evidence="7">
    <location>
        <begin position="91"/>
        <end position="150"/>
    </location>
</feature>
<comment type="caution">
    <text evidence="11">The sequence shown here is derived from an EMBL/GenBank/DDBJ whole genome shotgun (WGS) entry which is preliminary data.</text>
</comment>
<feature type="compositionally biased region" description="Low complexity" evidence="9">
    <location>
        <begin position="539"/>
        <end position="548"/>
    </location>
</feature>
<keyword evidence="4 7" id="KW-0238">DNA-binding</keyword>
<comment type="similarity">
    <text evidence="2">Belongs to the AP-2 family.</text>
</comment>
<feature type="domain" description="Homeobox" evidence="10">
    <location>
        <begin position="89"/>
        <end position="149"/>
    </location>
</feature>
<gene>
    <name evidence="11" type="ORF">WR25_00886</name>
</gene>
<feature type="compositionally biased region" description="Polar residues" evidence="9">
    <location>
        <begin position="1"/>
        <end position="16"/>
    </location>
</feature>
<keyword evidence="7 8" id="KW-0371">Homeobox</keyword>
<dbReference type="GO" id="GO:0005634">
    <property type="term" value="C:nucleus"/>
    <property type="evidence" value="ECO:0007669"/>
    <property type="project" value="UniProtKB-SubCell"/>
</dbReference>
<evidence type="ECO:0000256" key="9">
    <source>
        <dbReference type="SAM" id="MobiDB-lite"/>
    </source>
</evidence>
<dbReference type="SMART" id="SM00389">
    <property type="entry name" value="HOX"/>
    <property type="match status" value="1"/>
</dbReference>
<evidence type="ECO:0000259" key="10">
    <source>
        <dbReference type="PROSITE" id="PS50071"/>
    </source>
</evidence>
<dbReference type="PRINTS" id="PR01748">
    <property type="entry name" value="AP2TNSCPFCT"/>
</dbReference>
<dbReference type="InterPro" id="IPR037177">
    <property type="entry name" value="DLC_sf"/>
</dbReference>
<dbReference type="STRING" id="2018661.A0A2A2KVM2"/>
<evidence type="ECO:0000256" key="6">
    <source>
        <dbReference type="ARBA" id="ARBA00023242"/>
    </source>
</evidence>
<accession>A0A2A2KVM2</accession>
<name>A0A2A2KVM2_9BILA</name>
<evidence type="ECO:0000313" key="12">
    <source>
        <dbReference type="Proteomes" id="UP000218231"/>
    </source>
</evidence>
<dbReference type="CDD" id="cd00086">
    <property type="entry name" value="homeodomain"/>
    <property type="match status" value="1"/>
</dbReference>
<dbReference type="GO" id="GO:0042127">
    <property type="term" value="P:regulation of cell population proliferation"/>
    <property type="evidence" value="ECO:0007669"/>
    <property type="project" value="TreeGrafter"/>
</dbReference>
<dbReference type="GO" id="GO:0000981">
    <property type="term" value="F:DNA-binding transcription factor activity, RNA polymerase II-specific"/>
    <property type="evidence" value="ECO:0007669"/>
    <property type="project" value="TreeGrafter"/>
</dbReference>
<proteinExistence type="inferred from homology"/>
<evidence type="ECO:0000256" key="7">
    <source>
        <dbReference type="PROSITE-ProRule" id="PRU00108"/>
    </source>
</evidence>
<dbReference type="PROSITE" id="PS50071">
    <property type="entry name" value="HOMEOBOX_2"/>
    <property type="match status" value="1"/>
</dbReference>
<dbReference type="Pfam" id="PF03299">
    <property type="entry name" value="TF_AP-2"/>
    <property type="match status" value="1"/>
</dbReference>
<comment type="subcellular location">
    <subcellularLocation>
        <location evidence="1 7 8">Nucleus</location>
    </subcellularLocation>
</comment>
<evidence type="ECO:0000256" key="8">
    <source>
        <dbReference type="RuleBase" id="RU000682"/>
    </source>
</evidence>
<keyword evidence="3" id="KW-0805">Transcription regulation</keyword>
<dbReference type="Gene3D" id="1.10.10.60">
    <property type="entry name" value="Homeodomain-like"/>
    <property type="match status" value="1"/>
</dbReference>
<dbReference type="PANTHER" id="PTHR10812">
    <property type="entry name" value="TRANSCRIPTION FACTOR AP-2"/>
    <property type="match status" value="1"/>
</dbReference>
<feature type="compositionally biased region" description="Acidic residues" evidence="9">
    <location>
        <begin position="22"/>
        <end position="34"/>
    </location>
</feature>
<dbReference type="OrthoDB" id="6506078at2759"/>
<dbReference type="InterPro" id="IPR009057">
    <property type="entry name" value="Homeodomain-like_sf"/>
</dbReference>
<dbReference type="SMART" id="SM01375">
    <property type="entry name" value="Dynein_light"/>
    <property type="match status" value="1"/>
</dbReference>
<dbReference type="Pfam" id="PF01221">
    <property type="entry name" value="Dynein_light"/>
    <property type="match status" value="1"/>
</dbReference>
<dbReference type="AlphaFoldDB" id="A0A2A2KVM2"/>
<keyword evidence="6 7" id="KW-0539">Nucleus</keyword>
<dbReference type="SUPFAM" id="SSF54648">
    <property type="entry name" value="DLC"/>
    <property type="match status" value="1"/>
</dbReference>
<dbReference type="Proteomes" id="UP000218231">
    <property type="component" value="Unassembled WGS sequence"/>
</dbReference>
<feature type="compositionally biased region" description="Polar residues" evidence="9">
    <location>
        <begin position="500"/>
        <end position="515"/>
    </location>
</feature>
<evidence type="ECO:0000256" key="3">
    <source>
        <dbReference type="ARBA" id="ARBA00023015"/>
    </source>
</evidence>
<dbReference type="GO" id="GO:0007017">
    <property type="term" value="P:microtubule-based process"/>
    <property type="evidence" value="ECO:0007669"/>
    <property type="project" value="InterPro"/>
</dbReference>
<organism evidence="11 12">
    <name type="scientific">Diploscapter pachys</name>
    <dbReference type="NCBI Taxonomy" id="2018661"/>
    <lineage>
        <taxon>Eukaryota</taxon>
        <taxon>Metazoa</taxon>
        <taxon>Ecdysozoa</taxon>
        <taxon>Nematoda</taxon>
        <taxon>Chromadorea</taxon>
        <taxon>Rhabditida</taxon>
        <taxon>Rhabditina</taxon>
        <taxon>Rhabditomorpha</taxon>
        <taxon>Rhabditoidea</taxon>
        <taxon>Rhabditidae</taxon>
        <taxon>Diploscapter</taxon>
    </lineage>
</organism>
<sequence length="683" mass="75756">MSFSISNLLTSSNQSKDAPESVPEESGDEIDEQPETEKSEVSLPFPALNPLGMLAMSSAIRTPTLPELQMILGLPGPRKHDYRRERKPVVDRKPRQAYTAKQLDTLEREFQNDKYLSVSKRVHLSRTLNLTETQIKTWYQNRSLRMLPQCEPNTLDTIIQNMLQSSNQQQQQNLVEYEVEPPLKKPKMEPVDVDADISSGHLDELSATDDSLAQFSGLDDLESSALALQQISAFSSPQPFDLNLEFALVPGRLSLLSQSKKHRVRVGEVMRRVSEPESLNASVLGGILRRAKAKNTGQELRALLSAVGLQLPSGKRKAAPITLFTPLVESEAIQLGADFNSICQEEFPSAKLAQTAVSNLKQSNGNVENRVKELKAAMHIMDEFFSLAFGAQKQGPYFDQPDHPLYTLDILTHGFGSMAFIAFHSVFRRYIRDQLSALGVPLCDPTMRRSMQNGAGRLPSASALPLQLGQPLASLGNPGNNPFFVNLQQQQSNSNCSSSAPSPLTNSESTSSASPEQPRIHTPEMSIPCCSPKPEPINQSADSQSSSDEISRLMASPQAKLLLENLPQFLKLLNSVSDVKAKKRQSRVWKDPTEKALRPENIQLKASSMSDEKTQDARKLLGEAIDKCKIENEIATYLKKKFDERHGGSWNCIVGKNFGSHLDCIEHVNLYISSISIILFRCH</sequence>
<dbReference type="Gene3D" id="3.30.740.10">
    <property type="entry name" value="Protein Inhibitor Of Neuronal Nitric Oxide Synthase"/>
    <property type="match status" value="1"/>
</dbReference>
<dbReference type="GO" id="GO:0000977">
    <property type="term" value="F:RNA polymerase II transcription regulatory region sequence-specific DNA binding"/>
    <property type="evidence" value="ECO:0007669"/>
    <property type="project" value="TreeGrafter"/>
</dbReference>
<feature type="region of interest" description="Disordered" evidence="9">
    <location>
        <begin position="479"/>
        <end position="551"/>
    </location>
</feature>
<dbReference type="InterPro" id="IPR004979">
    <property type="entry name" value="TF_AP2"/>
</dbReference>
<reference evidence="11 12" key="1">
    <citation type="journal article" date="2017" name="Curr. Biol.">
        <title>Genome architecture and evolution of a unichromosomal asexual nematode.</title>
        <authorList>
            <person name="Fradin H."/>
            <person name="Zegar C."/>
            <person name="Gutwein M."/>
            <person name="Lucas J."/>
            <person name="Kovtun M."/>
            <person name="Corcoran D."/>
            <person name="Baugh L.R."/>
            <person name="Kiontke K."/>
            <person name="Gunsalus K."/>
            <person name="Fitch D.H."/>
            <person name="Piano F."/>
        </authorList>
    </citation>
    <scope>NUCLEOTIDE SEQUENCE [LARGE SCALE GENOMIC DNA]</scope>
    <source>
        <strain evidence="11">PF1309</strain>
    </source>
</reference>
<evidence type="ECO:0000256" key="5">
    <source>
        <dbReference type="ARBA" id="ARBA00023163"/>
    </source>
</evidence>
<protein>
    <recommendedName>
        <fullName evidence="10">Homeobox domain-containing protein</fullName>
    </recommendedName>
</protein>
<dbReference type="EMBL" id="LIAE01007628">
    <property type="protein sequence ID" value="PAV77991.1"/>
    <property type="molecule type" value="Genomic_DNA"/>
</dbReference>
<feature type="region of interest" description="Disordered" evidence="9">
    <location>
        <begin position="1"/>
        <end position="43"/>
    </location>
</feature>
<feature type="compositionally biased region" description="Low complexity" evidence="9">
    <location>
        <begin position="488"/>
        <end position="499"/>
    </location>
</feature>
<dbReference type="InterPro" id="IPR001356">
    <property type="entry name" value="HD"/>
</dbReference>
<keyword evidence="12" id="KW-1185">Reference proteome</keyword>
<dbReference type="PANTHER" id="PTHR10812:SF17">
    <property type="entry name" value="TRANSCRIPTION FACTOR AP-2, ISOFORM D"/>
    <property type="match status" value="1"/>
</dbReference>
<evidence type="ECO:0000256" key="4">
    <source>
        <dbReference type="ARBA" id="ARBA00023125"/>
    </source>
</evidence>
<keyword evidence="5" id="KW-0804">Transcription</keyword>
<dbReference type="Pfam" id="PF00046">
    <property type="entry name" value="Homeodomain"/>
    <property type="match status" value="1"/>
</dbReference>